<keyword evidence="3" id="KW-1185">Reference proteome</keyword>
<accession>A0AAV7V0B6</accession>
<feature type="compositionally biased region" description="Polar residues" evidence="1">
    <location>
        <begin position="34"/>
        <end position="54"/>
    </location>
</feature>
<gene>
    <name evidence="2" type="ORF">NDU88_004086</name>
</gene>
<proteinExistence type="predicted"/>
<evidence type="ECO:0000313" key="3">
    <source>
        <dbReference type="Proteomes" id="UP001066276"/>
    </source>
</evidence>
<sequence length="68" mass="7334">MARARLTGSIGAAAGCDPISPALELSPQLEVTPSQQLCSDHISPSQELSPQLEKTPSHRRWSCTYSLK</sequence>
<dbReference type="EMBL" id="JANPWB010000004">
    <property type="protein sequence ID" value="KAJ1194800.1"/>
    <property type="molecule type" value="Genomic_DNA"/>
</dbReference>
<dbReference type="Proteomes" id="UP001066276">
    <property type="component" value="Chromosome 2_2"/>
</dbReference>
<evidence type="ECO:0000313" key="2">
    <source>
        <dbReference type="EMBL" id="KAJ1194800.1"/>
    </source>
</evidence>
<reference evidence="2" key="1">
    <citation type="journal article" date="2022" name="bioRxiv">
        <title>Sequencing and chromosome-scale assembly of the giantPleurodeles waltlgenome.</title>
        <authorList>
            <person name="Brown T."/>
            <person name="Elewa A."/>
            <person name="Iarovenko S."/>
            <person name="Subramanian E."/>
            <person name="Araus A.J."/>
            <person name="Petzold A."/>
            <person name="Susuki M."/>
            <person name="Suzuki K.-i.T."/>
            <person name="Hayashi T."/>
            <person name="Toyoda A."/>
            <person name="Oliveira C."/>
            <person name="Osipova E."/>
            <person name="Leigh N.D."/>
            <person name="Simon A."/>
            <person name="Yun M.H."/>
        </authorList>
    </citation>
    <scope>NUCLEOTIDE SEQUENCE</scope>
    <source>
        <strain evidence="2">20211129_DDA</strain>
        <tissue evidence="2">Liver</tissue>
    </source>
</reference>
<dbReference type="PROSITE" id="PS51257">
    <property type="entry name" value="PROKAR_LIPOPROTEIN"/>
    <property type="match status" value="1"/>
</dbReference>
<dbReference type="AlphaFoldDB" id="A0AAV7V0B6"/>
<protein>
    <submittedName>
        <fullName evidence="2">Uncharacterized protein</fullName>
    </submittedName>
</protein>
<comment type="caution">
    <text evidence="2">The sequence shown here is derived from an EMBL/GenBank/DDBJ whole genome shotgun (WGS) entry which is preliminary data.</text>
</comment>
<name>A0AAV7V0B6_PLEWA</name>
<evidence type="ECO:0000256" key="1">
    <source>
        <dbReference type="SAM" id="MobiDB-lite"/>
    </source>
</evidence>
<organism evidence="2 3">
    <name type="scientific">Pleurodeles waltl</name>
    <name type="common">Iberian ribbed newt</name>
    <dbReference type="NCBI Taxonomy" id="8319"/>
    <lineage>
        <taxon>Eukaryota</taxon>
        <taxon>Metazoa</taxon>
        <taxon>Chordata</taxon>
        <taxon>Craniata</taxon>
        <taxon>Vertebrata</taxon>
        <taxon>Euteleostomi</taxon>
        <taxon>Amphibia</taxon>
        <taxon>Batrachia</taxon>
        <taxon>Caudata</taxon>
        <taxon>Salamandroidea</taxon>
        <taxon>Salamandridae</taxon>
        <taxon>Pleurodelinae</taxon>
        <taxon>Pleurodeles</taxon>
    </lineage>
</organism>
<feature type="region of interest" description="Disordered" evidence="1">
    <location>
        <begin position="34"/>
        <end position="55"/>
    </location>
</feature>